<dbReference type="PANTHER" id="PTHR14226">
    <property type="entry name" value="NEUROPATHY TARGET ESTERASE/SWISS CHEESE D.MELANOGASTER"/>
    <property type="match status" value="1"/>
</dbReference>
<feature type="short sequence motif" description="GXGXXG" evidence="4">
    <location>
        <begin position="14"/>
        <end position="19"/>
    </location>
</feature>
<evidence type="ECO:0000256" key="5">
    <source>
        <dbReference type="SAM" id="Phobius"/>
    </source>
</evidence>
<dbReference type="Pfam" id="PF01734">
    <property type="entry name" value="Patatin"/>
    <property type="match status" value="1"/>
</dbReference>
<dbReference type="PANTHER" id="PTHR14226:SF25">
    <property type="entry name" value="PHOSPHOESTERASE"/>
    <property type="match status" value="1"/>
</dbReference>
<gene>
    <name evidence="7" type="ORF">KEM10_09470</name>
</gene>
<evidence type="ECO:0000256" key="1">
    <source>
        <dbReference type="ARBA" id="ARBA00022801"/>
    </source>
</evidence>
<dbReference type="Proteomes" id="UP000708576">
    <property type="component" value="Unassembled WGS sequence"/>
</dbReference>
<keyword evidence="1 4" id="KW-0378">Hydrolase</keyword>
<feature type="active site" description="Proton acceptor" evidence="4">
    <location>
        <position position="165"/>
    </location>
</feature>
<evidence type="ECO:0000256" key="4">
    <source>
        <dbReference type="PROSITE-ProRule" id="PRU01161"/>
    </source>
</evidence>
<keyword evidence="5" id="KW-0812">Transmembrane</keyword>
<dbReference type="InterPro" id="IPR037483">
    <property type="entry name" value="YjjU-like"/>
</dbReference>
<feature type="short sequence motif" description="DGA/G" evidence="4">
    <location>
        <begin position="165"/>
        <end position="167"/>
    </location>
</feature>
<sequence length="296" mass="34055">MKSMNESTALVLEGGGFRGMFTSGVLDAFLTNEIYFPYCIGVSAGAAYGISYMSKQYERNRKVNLQYTADPRYMSWGNLIKKGNLFDWDFVYDEIPNKHILLDYDAILHSNDIFKIGITNAQTGKAEFIQANEVSKKELIQLCIASSSLPFVSKLADFRNQIYMDGGLSDSIPVEQALKDGNEKVVVVLTRNKEYRKKAPKLKMPVNWYYHKYPKLAEVILTRYERYNSTLDLIDQLEAEGKVYVIRPEEPMDVSRIENNPQKLDQLYLQGLQQMQSKITDLQEWLSVKEMTVKEM</sequence>
<dbReference type="SUPFAM" id="SSF52151">
    <property type="entry name" value="FabD/lysophospholipase-like"/>
    <property type="match status" value="1"/>
</dbReference>
<dbReference type="InterPro" id="IPR045943">
    <property type="entry name" value="DUF6363"/>
</dbReference>
<protein>
    <submittedName>
        <fullName evidence="7">Patatin family protein</fullName>
    </submittedName>
</protein>
<accession>A0ABS5JUG3</accession>
<dbReference type="CDD" id="cd07208">
    <property type="entry name" value="Pat_hypo_Ecoli_yjju_like"/>
    <property type="match status" value="1"/>
</dbReference>
<feature type="transmembrane region" description="Helical" evidence="5">
    <location>
        <begin position="34"/>
        <end position="53"/>
    </location>
</feature>
<evidence type="ECO:0000313" key="8">
    <source>
        <dbReference type="Proteomes" id="UP000708576"/>
    </source>
</evidence>
<dbReference type="Pfam" id="PF19890">
    <property type="entry name" value="DUF6363"/>
    <property type="match status" value="1"/>
</dbReference>
<evidence type="ECO:0000256" key="3">
    <source>
        <dbReference type="ARBA" id="ARBA00023098"/>
    </source>
</evidence>
<keyword evidence="5" id="KW-0472">Membrane</keyword>
<keyword evidence="8" id="KW-1185">Reference proteome</keyword>
<evidence type="ECO:0000256" key="2">
    <source>
        <dbReference type="ARBA" id="ARBA00022963"/>
    </source>
</evidence>
<keyword evidence="3 4" id="KW-0443">Lipid metabolism</keyword>
<proteinExistence type="predicted"/>
<dbReference type="InterPro" id="IPR002641">
    <property type="entry name" value="PNPLA_dom"/>
</dbReference>
<keyword evidence="2 4" id="KW-0442">Lipid degradation</keyword>
<feature type="domain" description="PNPLA" evidence="6">
    <location>
        <begin position="10"/>
        <end position="178"/>
    </location>
</feature>
<dbReference type="InterPro" id="IPR050301">
    <property type="entry name" value="NTE"/>
</dbReference>
<feature type="short sequence motif" description="GXSXG" evidence="4">
    <location>
        <begin position="41"/>
        <end position="45"/>
    </location>
</feature>
<dbReference type="PROSITE" id="PS51635">
    <property type="entry name" value="PNPLA"/>
    <property type="match status" value="1"/>
</dbReference>
<evidence type="ECO:0000259" key="6">
    <source>
        <dbReference type="PROSITE" id="PS51635"/>
    </source>
</evidence>
<organism evidence="7 8">
    <name type="scientific">Carboxylicivirga linearis</name>
    <dbReference type="NCBI Taxonomy" id="1628157"/>
    <lineage>
        <taxon>Bacteria</taxon>
        <taxon>Pseudomonadati</taxon>
        <taxon>Bacteroidota</taxon>
        <taxon>Bacteroidia</taxon>
        <taxon>Marinilabiliales</taxon>
        <taxon>Marinilabiliaceae</taxon>
        <taxon>Carboxylicivirga</taxon>
    </lineage>
</organism>
<dbReference type="EMBL" id="JAGUCO010000005">
    <property type="protein sequence ID" value="MBS2098509.1"/>
    <property type="molecule type" value="Genomic_DNA"/>
</dbReference>
<reference evidence="7 8" key="1">
    <citation type="journal article" date="2015" name="Int. J. Syst. Evol. Microbiol.">
        <title>Carboxylicivirga linearis sp. nov., isolated from a sea cucumber culture pond.</title>
        <authorList>
            <person name="Wang F.Q."/>
            <person name="Zhou Y.X."/>
            <person name="Lin X.Z."/>
            <person name="Chen G.J."/>
            <person name="Du Z.J."/>
        </authorList>
    </citation>
    <scope>NUCLEOTIDE SEQUENCE [LARGE SCALE GENOMIC DNA]</scope>
    <source>
        <strain evidence="7 8">FB218</strain>
    </source>
</reference>
<dbReference type="Gene3D" id="3.40.1090.10">
    <property type="entry name" value="Cytosolic phospholipase A2 catalytic domain"/>
    <property type="match status" value="2"/>
</dbReference>
<keyword evidence="5" id="KW-1133">Transmembrane helix</keyword>
<feature type="active site" description="Nucleophile" evidence="4">
    <location>
        <position position="43"/>
    </location>
</feature>
<dbReference type="RefSeq" id="WP_212215748.1">
    <property type="nucleotide sequence ID" value="NZ_JAGUCO010000005.1"/>
</dbReference>
<dbReference type="InterPro" id="IPR016035">
    <property type="entry name" value="Acyl_Trfase/lysoPLipase"/>
</dbReference>
<evidence type="ECO:0000313" key="7">
    <source>
        <dbReference type="EMBL" id="MBS2098509.1"/>
    </source>
</evidence>
<name>A0ABS5JUG3_9BACT</name>
<comment type="caution">
    <text evidence="7">The sequence shown here is derived from an EMBL/GenBank/DDBJ whole genome shotgun (WGS) entry which is preliminary data.</text>
</comment>